<name>A0A369KTW7_9BACT</name>
<dbReference type="PANTHER" id="PTHR19278">
    <property type="entry name" value="OROTATE PHOSPHORIBOSYLTRANSFERASE"/>
    <property type="match status" value="1"/>
</dbReference>
<evidence type="ECO:0000256" key="3">
    <source>
        <dbReference type="ARBA" id="ARBA00022676"/>
    </source>
</evidence>
<keyword evidence="5 6" id="KW-0665">Pyrimidine biosynthesis</keyword>
<sequence>MILDSVTHDIVRGFFEAKVIQISTNPMFTLSSGKEAPVYLDHRKIFSHVGLRNRVIAKWVEVLKDEFLDMNSMHHLTFAGTATAGIAPAYALAQYCNAGFVYVRGSAKQHGLNQQIEGALPTQALIVLVDDMVTTGASLCKAAESLTGYATKKIIATSITTHNLKSSRNNFSSKQLVFKSLFNTTDILDIAYAKDYVTSREMKIIMEWLTQLDE</sequence>
<dbReference type="Pfam" id="PF00156">
    <property type="entry name" value="Pribosyltran"/>
    <property type="match status" value="1"/>
</dbReference>
<evidence type="ECO:0000313" key="8">
    <source>
        <dbReference type="EMBL" id="RDB37042.1"/>
    </source>
</evidence>
<evidence type="ECO:0000259" key="7">
    <source>
        <dbReference type="Pfam" id="PF00156"/>
    </source>
</evidence>
<gene>
    <name evidence="6" type="primary">pyrE</name>
    <name evidence="8" type="ORF">DCC88_01975</name>
</gene>
<dbReference type="InterPro" id="IPR000836">
    <property type="entry name" value="PRTase_dom"/>
</dbReference>
<keyword evidence="9" id="KW-1185">Reference proteome</keyword>
<protein>
    <recommendedName>
        <fullName evidence="2 6">Orotate phosphoribosyltransferase</fullName>
        <shortName evidence="6">OPRT</shortName>
        <shortName evidence="6">OPRTase</shortName>
        <ecNumber evidence="2 6">2.4.2.10</ecNumber>
    </recommendedName>
</protein>
<dbReference type="EMBL" id="QOVW01000011">
    <property type="protein sequence ID" value="RDB37042.1"/>
    <property type="molecule type" value="Genomic_DNA"/>
</dbReference>
<evidence type="ECO:0000256" key="4">
    <source>
        <dbReference type="ARBA" id="ARBA00022679"/>
    </source>
</evidence>
<evidence type="ECO:0000256" key="6">
    <source>
        <dbReference type="HAMAP-Rule" id="MF_01208"/>
    </source>
</evidence>
<dbReference type="HAMAP" id="MF_01208">
    <property type="entry name" value="PyrE"/>
    <property type="match status" value="1"/>
</dbReference>
<reference evidence="8" key="1">
    <citation type="submission" date="2018-04" db="EMBL/GenBank/DDBJ databases">
        <title>Draft genome sequence of the Candidatus Spirobacillus cienkowskii, a pathogen of freshwater Daphnia species, reconstructed from hemolymph metagenomic reads.</title>
        <authorList>
            <person name="Bresciani L."/>
            <person name="Lemos L.N."/>
            <person name="Wale N."/>
            <person name="Lin J.Y."/>
            <person name="Fernandes G.R."/>
            <person name="Duffy M.A."/>
            <person name="Rodrigues J.M."/>
        </authorList>
    </citation>
    <scope>NUCLEOTIDE SEQUENCE [LARGE SCALE GENOMIC DNA]</scope>
    <source>
        <strain evidence="8">Binning01</strain>
    </source>
</reference>
<keyword evidence="6" id="KW-0460">Magnesium</keyword>
<evidence type="ECO:0000313" key="9">
    <source>
        <dbReference type="Proteomes" id="UP000253934"/>
    </source>
</evidence>
<evidence type="ECO:0000256" key="2">
    <source>
        <dbReference type="ARBA" id="ARBA00011971"/>
    </source>
</evidence>
<evidence type="ECO:0000256" key="1">
    <source>
        <dbReference type="ARBA" id="ARBA00004889"/>
    </source>
</evidence>
<comment type="caution">
    <text evidence="8">The sequence shown here is derived from an EMBL/GenBank/DDBJ whole genome shotgun (WGS) entry which is preliminary data.</text>
</comment>
<dbReference type="PANTHER" id="PTHR19278:SF9">
    <property type="entry name" value="URIDINE 5'-MONOPHOSPHATE SYNTHASE"/>
    <property type="match status" value="1"/>
</dbReference>
<feature type="binding site" evidence="6">
    <location>
        <position position="104"/>
    </location>
    <ligand>
        <name>5-phospho-alpha-D-ribose 1-diphosphate</name>
        <dbReference type="ChEBI" id="CHEBI:58017"/>
        <note>ligand shared between dimeric partners</note>
    </ligand>
</feature>
<comment type="function">
    <text evidence="6">Catalyzes the transfer of a ribosyl phosphate group from 5-phosphoribose 1-diphosphate to orotate, leading to the formation of orotidine monophosphate (OMP).</text>
</comment>
<feature type="binding site" evidence="6">
    <location>
        <position position="110"/>
    </location>
    <ligand>
        <name>5-phospho-alpha-D-ribose 1-diphosphate</name>
        <dbReference type="ChEBI" id="CHEBI:58017"/>
        <note>ligand shared between dimeric partners</note>
    </ligand>
</feature>
<dbReference type="CDD" id="cd06223">
    <property type="entry name" value="PRTases_typeI"/>
    <property type="match status" value="1"/>
</dbReference>
<comment type="similarity">
    <text evidence="6">Belongs to the purine/pyrimidine phosphoribosyltransferase family. PyrE subfamily.</text>
</comment>
<proteinExistence type="inferred from homology"/>
<keyword evidence="4 6" id="KW-0808">Transferase</keyword>
<comment type="pathway">
    <text evidence="1 6">Pyrimidine metabolism; UMP biosynthesis via de novo pathway; UMP from orotate: step 1/2.</text>
</comment>
<feature type="domain" description="Phosphoribosyltransferase" evidence="7">
    <location>
        <begin position="73"/>
        <end position="160"/>
    </location>
</feature>
<dbReference type="Proteomes" id="UP000253934">
    <property type="component" value="Unassembled WGS sequence"/>
</dbReference>
<feature type="binding site" evidence="6">
    <location>
        <position position="134"/>
    </location>
    <ligand>
        <name>orotate</name>
        <dbReference type="ChEBI" id="CHEBI:30839"/>
    </ligand>
</feature>
<accession>A0A369KTW7</accession>
<dbReference type="GO" id="GO:0000287">
    <property type="term" value="F:magnesium ion binding"/>
    <property type="evidence" value="ECO:0007669"/>
    <property type="project" value="UniProtKB-UniRule"/>
</dbReference>
<keyword evidence="3 6" id="KW-0328">Glycosyltransferase</keyword>
<dbReference type="Gene3D" id="3.40.50.2020">
    <property type="match status" value="1"/>
</dbReference>
<comment type="catalytic activity">
    <reaction evidence="6">
        <text>orotidine 5'-phosphate + diphosphate = orotate + 5-phospho-alpha-D-ribose 1-diphosphate</text>
        <dbReference type="Rhea" id="RHEA:10380"/>
        <dbReference type="ChEBI" id="CHEBI:30839"/>
        <dbReference type="ChEBI" id="CHEBI:33019"/>
        <dbReference type="ChEBI" id="CHEBI:57538"/>
        <dbReference type="ChEBI" id="CHEBI:58017"/>
        <dbReference type="EC" id="2.4.2.10"/>
    </reaction>
</comment>
<feature type="binding site" evidence="6">
    <location>
        <position position="108"/>
    </location>
    <ligand>
        <name>5-phospho-alpha-D-ribose 1-diphosphate</name>
        <dbReference type="ChEBI" id="CHEBI:58017"/>
        <note>ligand shared between dimeric partners</note>
    </ligand>
</feature>
<comment type="caution">
    <text evidence="6">Lacks conserved residue(s) required for the propagation of feature annotation.</text>
</comment>
<comment type="subunit">
    <text evidence="6">Homodimer.</text>
</comment>
<dbReference type="InterPro" id="IPR023031">
    <property type="entry name" value="OPRT"/>
</dbReference>
<dbReference type="RefSeq" id="WP_338635150.1">
    <property type="nucleotide sequence ID" value="NZ_CP146516.1"/>
</dbReference>
<dbReference type="SUPFAM" id="SSF53271">
    <property type="entry name" value="PRTase-like"/>
    <property type="match status" value="1"/>
</dbReference>
<dbReference type="GO" id="GO:0019856">
    <property type="term" value="P:pyrimidine nucleobase biosynthetic process"/>
    <property type="evidence" value="ECO:0007669"/>
    <property type="project" value="TreeGrafter"/>
</dbReference>
<dbReference type="GO" id="GO:0044205">
    <property type="term" value="P:'de novo' UMP biosynthetic process"/>
    <property type="evidence" value="ECO:0007669"/>
    <property type="project" value="UniProtKB-UniRule"/>
</dbReference>
<comment type="cofactor">
    <cofactor evidence="6">
        <name>Mg(2+)</name>
        <dbReference type="ChEBI" id="CHEBI:18420"/>
    </cofactor>
</comment>
<evidence type="ECO:0000256" key="5">
    <source>
        <dbReference type="ARBA" id="ARBA00022975"/>
    </source>
</evidence>
<dbReference type="EC" id="2.4.2.10" evidence="2 6"/>
<feature type="binding site" description="in other chain" evidence="6">
    <location>
        <begin position="130"/>
        <end position="138"/>
    </location>
    <ligand>
        <name>5-phospho-alpha-D-ribose 1-diphosphate</name>
        <dbReference type="ChEBI" id="CHEBI:58017"/>
        <note>ligand shared between dimeric partners</note>
    </ligand>
</feature>
<dbReference type="UniPathway" id="UPA00070">
    <property type="reaction ID" value="UER00119"/>
</dbReference>
<dbReference type="GO" id="GO:0004588">
    <property type="term" value="F:orotate phosphoribosyltransferase activity"/>
    <property type="evidence" value="ECO:0007669"/>
    <property type="project" value="UniProtKB-UniRule"/>
</dbReference>
<dbReference type="InterPro" id="IPR029057">
    <property type="entry name" value="PRTase-like"/>
</dbReference>
<organism evidence="8 9">
    <name type="scientific">Spirobacillus cienkowskii</name>
    <dbReference type="NCBI Taxonomy" id="495820"/>
    <lineage>
        <taxon>Bacteria</taxon>
        <taxon>Pseudomonadati</taxon>
        <taxon>Bdellovibrionota</taxon>
        <taxon>Oligoflexia</taxon>
        <taxon>Silvanigrellales</taxon>
        <taxon>Spirobacillus</taxon>
    </lineage>
</organism>
<dbReference type="AlphaFoldDB" id="A0A369KTW7"/>